<dbReference type="AlphaFoldDB" id="A0A1M6LZ52"/>
<evidence type="ECO:0000259" key="1">
    <source>
        <dbReference type="Pfam" id="PF07486"/>
    </source>
</evidence>
<evidence type="ECO:0000313" key="3">
    <source>
        <dbReference type="Proteomes" id="UP000184310"/>
    </source>
</evidence>
<dbReference type="RefSeq" id="WP_072988060.1">
    <property type="nucleotide sequence ID" value="NZ_FQZB01000010.1"/>
</dbReference>
<dbReference type="STRING" id="1121302.SAMN02745163_02538"/>
<dbReference type="OrthoDB" id="9785345at2"/>
<feature type="domain" description="Cell wall hydrolase SleB" evidence="1">
    <location>
        <begin position="106"/>
        <end position="206"/>
    </location>
</feature>
<dbReference type="EMBL" id="FQZB01000010">
    <property type="protein sequence ID" value="SHJ76343.1"/>
    <property type="molecule type" value="Genomic_DNA"/>
</dbReference>
<reference evidence="2 3" key="1">
    <citation type="submission" date="2016-11" db="EMBL/GenBank/DDBJ databases">
        <authorList>
            <person name="Jaros S."/>
            <person name="Januszkiewicz K."/>
            <person name="Wedrychowicz H."/>
        </authorList>
    </citation>
    <scope>NUCLEOTIDE SEQUENCE [LARGE SCALE GENOMIC DNA]</scope>
    <source>
        <strain evidence="2 3">DSM 21758</strain>
    </source>
</reference>
<organism evidence="2 3">
    <name type="scientific">Clostridium cavendishii DSM 21758</name>
    <dbReference type="NCBI Taxonomy" id="1121302"/>
    <lineage>
        <taxon>Bacteria</taxon>
        <taxon>Bacillati</taxon>
        <taxon>Bacillota</taxon>
        <taxon>Clostridia</taxon>
        <taxon>Eubacteriales</taxon>
        <taxon>Clostridiaceae</taxon>
        <taxon>Clostridium</taxon>
    </lineage>
</organism>
<dbReference type="Pfam" id="PF07486">
    <property type="entry name" value="Hydrolase_2"/>
    <property type="match status" value="1"/>
</dbReference>
<sequence>MRKLIFSTFFILNIVLFYSKVSYSLDSNVKTIPSYEKNKISINIDNNSSSKPTKNIMSRGVSSEYIDLYGEKDGVVEVFNHSNKSIYLTEDDVHLMAQVVYAESKGEPYEGKVAVASVILNRVVNPKFPNTISGVIMQKNAFSCVKNGVINVEPDTDSYKAVKDAIKGADPSNNALFFYNPKSSTCSWMGQIEKKNKKSIGQHVFFQI</sequence>
<evidence type="ECO:0000313" key="2">
    <source>
        <dbReference type="EMBL" id="SHJ76343.1"/>
    </source>
</evidence>
<accession>A0A1M6LZ52</accession>
<dbReference type="Proteomes" id="UP000184310">
    <property type="component" value="Unassembled WGS sequence"/>
</dbReference>
<gene>
    <name evidence="2" type="ORF">SAMN02745163_02538</name>
</gene>
<name>A0A1M6LZ52_9CLOT</name>
<proteinExistence type="predicted"/>
<dbReference type="InterPro" id="IPR042047">
    <property type="entry name" value="SleB_dom1"/>
</dbReference>
<dbReference type="Gene3D" id="6.20.240.60">
    <property type="match status" value="1"/>
</dbReference>
<protein>
    <submittedName>
        <fullName evidence="2">N-acetylmuramoyl-L-alanine amidase</fullName>
    </submittedName>
</protein>
<keyword evidence="3" id="KW-1185">Reference proteome</keyword>
<dbReference type="Gene3D" id="1.10.10.2520">
    <property type="entry name" value="Cell wall hydrolase SleB, domain 1"/>
    <property type="match status" value="1"/>
</dbReference>
<dbReference type="GO" id="GO:0016787">
    <property type="term" value="F:hydrolase activity"/>
    <property type="evidence" value="ECO:0007669"/>
    <property type="project" value="InterPro"/>
</dbReference>
<dbReference type="InterPro" id="IPR011105">
    <property type="entry name" value="Cell_wall_hydrolase_SleB"/>
</dbReference>